<evidence type="ECO:0000313" key="2">
    <source>
        <dbReference type="EMBL" id="GCC49123.1"/>
    </source>
</evidence>
<feature type="non-terminal residue" evidence="2">
    <location>
        <position position="1"/>
    </location>
</feature>
<keyword evidence="3" id="KW-1185">Reference proteome</keyword>
<dbReference type="AlphaFoldDB" id="A0A401U2K2"/>
<gene>
    <name evidence="2" type="ORF">chiPu_0033628</name>
</gene>
<comment type="caution">
    <text evidence="2">The sequence shown here is derived from an EMBL/GenBank/DDBJ whole genome shotgun (WGS) entry which is preliminary data.</text>
</comment>
<feature type="domain" description="Tox-ART-HYD1" evidence="1">
    <location>
        <begin position="1"/>
        <end position="91"/>
    </location>
</feature>
<protein>
    <recommendedName>
        <fullName evidence="1">Tox-ART-HYD1 domain-containing protein</fullName>
    </recommendedName>
</protein>
<accession>A0A401U2K2</accession>
<organism evidence="2 3">
    <name type="scientific">Chiloscyllium punctatum</name>
    <name type="common">Brownbanded bambooshark</name>
    <name type="synonym">Hemiscyllium punctatum</name>
    <dbReference type="NCBI Taxonomy" id="137246"/>
    <lineage>
        <taxon>Eukaryota</taxon>
        <taxon>Metazoa</taxon>
        <taxon>Chordata</taxon>
        <taxon>Craniata</taxon>
        <taxon>Vertebrata</taxon>
        <taxon>Chondrichthyes</taxon>
        <taxon>Elasmobranchii</taxon>
        <taxon>Galeomorphii</taxon>
        <taxon>Galeoidea</taxon>
        <taxon>Orectolobiformes</taxon>
        <taxon>Hemiscylliidae</taxon>
        <taxon>Chiloscyllium</taxon>
    </lineage>
</organism>
<dbReference type="EMBL" id="BEZZ01267755">
    <property type="protein sequence ID" value="GCC49123.1"/>
    <property type="molecule type" value="Genomic_DNA"/>
</dbReference>
<sequence>NGILNEGKLNPSLKARRPRDVKYGNGQYLTDIEPGTMEPEKLSVALVQNPHQVKKFTHYLEINPAGLNVVEGRSGVYVIPNEGPLDLNNRIIRSGKVSDQ</sequence>
<evidence type="ECO:0000259" key="1">
    <source>
        <dbReference type="Pfam" id="PF15633"/>
    </source>
</evidence>
<evidence type="ECO:0000313" key="3">
    <source>
        <dbReference type="Proteomes" id="UP000287033"/>
    </source>
</evidence>
<dbReference type="Proteomes" id="UP000287033">
    <property type="component" value="Unassembled WGS sequence"/>
</dbReference>
<name>A0A401U2K2_CHIPU</name>
<proteinExistence type="predicted"/>
<dbReference type="Pfam" id="PF15633">
    <property type="entry name" value="Tox-ART-HYD1"/>
    <property type="match status" value="1"/>
</dbReference>
<reference evidence="2 3" key="1">
    <citation type="journal article" date="2018" name="Nat. Ecol. Evol.">
        <title>Shark genomes provide insights into elasmobranch evolution and the origin of vertebrates.</title>
        <authorList>
            <person name="Hara Y"/>
            <person name="Yamaguchi K"/>
            <person name="Onimaru K"/>
            <person name="Kadota M"/>
            <person name="Koyanagi M"/>
            <person name="Keeley SD"/>
            <person name="Tatsumi K"/>
            <person name="Tanaka K"/>
            <person name="Motone F"/>
            <person name="Kageyama Y"/>
            <person name="Nozu R"/>
            <person name="Adachi N"/>
            <person name="Nishimura O"/>
            <person name="Nakagawa R"/>
            <person name="Tanegashima C"/>
            <person name="Kiyatake I"/>
            <person name="Matsumoto R"/>
            <person name="Murakumo K"/>
            <person name="Nishida K"/>
            <person name="Terakita A"/>
            <person name="Kuratani S"/>
            <person name="Sato K"/>
            <person name="Hyodo S Kuraku.S."/>
        </authorList>
    </citation>
    <scope>NUCLEOTIDE SEQUENCE [LARGE SCALE GENOMIC DNA]</scope>
</reference>
<dbReference type="InterPro" id="IPR028920">
    <property type="entry name" value="Tox-ART-HYD1_dom"/>
</dbReference>